<protein>
    <submittedName>
        <fullName evidence="2">Uncharacterized protein</fullName>
    </submittedName>
</protein>
<feature type="region of interest" description="Disordered" evidence="1">
    <location>
        <begin position="378"/>
        <end position="425"/>
    </location>
</feature>
<keyword evidence="3" id="KW-1185">Reference proteome</keyword>
<evidence type="ECO:0000256" key="1">
    <source>
        <dbReference type="SAM" id="MobiDB-lite"/>
    </source>
</evidence>
<name>A0A5C5FVU6_9BASI</name>
<feature type="compositionally biased region" description="Low complexity" evidence="1">
    <location>
        <begin position="398"/>
        <end position="411"/>
    </location>
</feature>
<feature type="region of interest" description="Disordered" evidence="1">
    <location>
        <begin position="452"/>
        <end position="474"/>
    </location>
</feature>
<evidence type="ECO:0000313" key="2">
    <source>
        <dbReference type="EMBL" id="TNY20993.1"/>
    </source>
</evidence>
<dbReference type="STRING" id="5288.A0A5C5FVU6"/>
<dbReference type="EMBL" id="SOZI01000053">
    <property type="protein sequence ID" value="TNY20993.1"/>
    <property type="molecule type" value="Genomic_DNA"/>
</dbReference>
<dbReference type="OrthoDB" id="1708389at2759"/>
<dbReference type="InterPro" id="IPR021709">
    <property type="entry name" value="DUF3292"/>
</dbReference>
<feature type="compositionally biased region" description="Pro residues" evidence="1">
    <location>
        <begin position="1"/>
        <end position="11"/>
    </location>
</feature>
<organism evidence="2 3">
    <name type="scientific">Rhodotorula diobovata</name>
    <dbReference type="NCBI Taxonomy" id="5288"/>
    <lineage>
        <taxon>Eukaryota</taxon>
        <taxon>Fungi</taxon>
        <taxon>Dikarya</taxon>
        <taxon>Basidiomycota</taxon>
        <taxon>Pucciniomycotina</taxon>
        <taxon>Microbotryomycetes</taxon>
        <taxon>Sporidiobolales</taxon>
        <taxon>Sporidiobolaceae</taxon>
        <taxon>Rhodotorula</taxon>
    </lineage>
</organism>
<feature type="region of interest" description="Disordered" evidence="1">
    <location>
        <begin position="1"/>
        <end position="145"/>
    </location>
</feature>
<gene>
    <name evidence="2" type="ORF">DMC30DRAFT_227161</name>
</gene>
<dbReference type="Pfam" id="PF11696">
    <property type="entry name" value="DUF3292"/>
    <property type="match status" value="1"/>
</dbReference>
<comment type="caution">
    <text evidence="2">The sequence shown here is derived from an EMBL/GenBank/DDBJ whole genome shotgun (WGS) entry which is preliminary data.</text>
</comment>
<reference evidence="2 3" key="1">
    <citation type="submission" date="2019-03" db="EMBL/GenBank/DDBJ databases">
        <title>Rhodosporidium diobovatum UCD-FST 08-225 genome sequencing, assembly, and annotation.</title>
        <authorList>
            <person name="Fakankun I.U."/>
            <person name="Fristensky B."/>
            <person name="Levin D.B."/>
        </authorList>
    </citation>
    <scope>NUCLEOTIDE SEQUENCE [LARGE SCALE GENOMIC DNA]</scope>
    <source>
        <strain evidence="2 3">UCD-FST 08-225</strain>
    </source>
</reference>
<proteinExistence type="predicted"/>
<feature type="compositionally biased region" description="Pro residues" evidence="1">
    <location>
        <begin position="113"/>
        <end position="127"/>
    </location>
</feature>
<dbReference type="AlphaFoldDB" id="A0A5C5FVU6"/>
<dbReference type="Proteomes" id="UP000311382">
    <property type="component" value="Unassembled WGS sequence"/>
</dbReference>
<sequence length="535" mass="56014">MLDPPPPPPRHPSTRSNRPPTPPRPHLSSLRSPPAGSPSLEADSLRAEHATAAPSGPATPVVEVDGTSTPDASSAVDDSEEGLVSAAAASFAGTTAPIAPPRHPKTASFSSPLPSPRLSPPPSPPPLRGGGSRAAAQSAVERKLRDLEDQETLDLLERVGDQLTDVRLAGDSREDVVYPERDQFRSDDGRLDVLGYALAYLATAALDYTPPGLVAPPPPASFSFRALRTDLERLYVLCPPTVWQRFLFGTLSSLWRWENPRRTALWASAYLVLWAWDLLPVLPFAFLLLHLVKAHVFPPSTEELLQRAADRRSRTRDAAELGKQLGATNRFGLLAGEGVRGLWSEVRDRFSREEDGSPGGEKTLAAALGSGAALGAGVAGGAGTESLRRRAGSTATPSGADADAEAGSATPSTPPAGAAPPSALARGLGSSASVLGAPAAPLQTQLSELQPAPDARPNFQAEDPAYDPARGGPGGDGELSLYRLVRHLAALLGPQVVLWCAEAADVLEMVKKCVPLSLSETLPRPSSVALAQGET</sequence>
<evidence type="ECO:0000313" key="3">
    <source>
        <dbReference type="Proteomes" id="UP000311382"/>
    </source>
</evidence>
<feature type="compositionally biased region" description="Low complexity" evidence="1">
    <location>
        <begin position="85"/>
        <end position="97"/>
    </location>
</feature>
<accession>A0A5C5FVU6</accession>